<dbReference type="PANTHER" id="PTHR34847">
    <property type="entry name" value="NODULATION PROTEIN U"/>
    <property type="match status" value="1"/>
</dbReference>
<feature type="domain" description="Carbamoyltransferase C-terminal" evidence="3">
    <location>
        <begin position="443"/>
        <end position="607"/>
    </location>
</feature>
<accession>A0A1F8G9X4</accession>
<comment type="caution">
    <text evidence="4">The sequence shown here is derived from an EMBL/GenBank/DDBJ whole genome shotgun (WGS) entry which is preliminary data.</text>
</comment>
<dbReference type="CDD" id="cd24098">
    <property type="entry name" value="ASKHA_NBD_TobZ_N"/>
    <property type="match status" value="1"/>
</dbReference>
<evidence type="ECO:0000259" key="3">
    <source>
        <dbReference type="Pfam" id="PF16861"/>
    </source>
</evidence>
<dbReference type="InterPro" id="IPR003696">
    <property type="entry name" value="Carbtransf_dom"/>
</dbReference>
<dbReference type="Proteomes" id="UP000178227">
    <property type="component" value="Unassembled WGS sequence"/>
</dbReference>
<dbReference type="STRING" id="1802694.A2918_03325"/>
<feature type="domain" description="Carbamoyltransferase" evidence="2">
    <location>
        <begin position="82"/>
        <end position="206"/>
    </location>
</feature>
<feature type="domain" description="Carbamoyltransferase" evidence="2">
    <location>
        <begin position="2"/>
        <end position="70"/>
    </location>
</feature>
<dbReference type="AlphaFoldDB" id="A0A1F8G9X4"/>
<evidence type="ECO:0008006" key="6">
    <source>
        <dbReference type="Google" id="ProtNLM"/>
    </source>
</evidence>
<feature type="domain" description="Carbamoyltransferase" evidence="2">
    <location>
        <begin position="328"/>
        <end position="394"/>
    </location>
</feature>
<protein>
    <recommendedName>
        <fullName evidence="6">Carbamoyltransferase</fullName>
    </recommendedName>
</protein>
<evidence type="ECO:0000313" key="5">
    <source>
        <dbReference type="Proteomes" id="UP000178227"/>
    </source>
</evidence>
<dbReference type="Pfam" id="PF16861">
    <property type="entry name" value="Carbam_trans_C"/>
    <property type="match status" value="1"/>
</dbReference>
<dbReference type="InterPro" id="IPR043129">
    <property type="entry name" value="ATPase_NBD"/>
</dbReference>
<dbReference type="PANTHER" id="PTHR34847:SF1">
    <property type="entry name" value="NODULATION PROTEIN U"/>
    <property type="match status" value="1"/>
</dbReference>
<evidence type="ECO:0000313" key="4">
    <source>
        <dbReference type="EMBL" id="OGN22164.1"/>
    </source>
</evidence>
<dbReference type="InterPro" id="IPR031730">
    <property type="entry name" value="Carbam_trans_C"/>
</dbReference>
<evidence type="ECO:0000256" key="1">
    <source>
        <dbReference type="ARBA" id="ARBA00006129"/>
    </source>
</evidence>
<dbReference type="Gene3D" id="3.90.870.20">
    <property type="entry name" value="Carbamoyltransferase, C-terminal domain"/>
    <property type="match status" value="1"/>
</dbReference>
<proteinExistence type="inferred from homology"/>
<sequence>MKILGLKIIDHDTGAALLVDNQVIAISQERLDRKKYSMAFPKESIDYCLSAAGIKSIDEIDSVAVEQIDATPASLINLLKQHDLWDKIAHKTIFVNHHDAHAASAFFCSPFDDAAVMVVDSAGQKEKLATGLIGVETETFYKGNKNGLYRIVRNHAPVNQFTGRLLDFSGIGNLYSQVTYFLGFGKHEEGKTMGLAPYGKGRLISEIPEEQFLKKVDQFRYIFPTRLEPHSDMGLKYLFKKTSYSRKSALVRKIKLIMHSFSKKGLAYEKPAHFPKTPEIFFKHPRANKNIKLPDNFYPHTQPANIYDRQEGNRRLGVGVYTELAYWAQFYLEKVMTDYAICLHNVTNSKNLCIAGGVGLNSVANKKILDNTPFENIFIQPASGDSGLALGAALWANHQFNKNPVEWKMDNAYLGREYGEKEILNTIQGYQYEKLSSPAQTAAKLLADGKIIGWFQGKSEHGPRALGNRSILCSPIPPGMKDKLNAQVKHRESFRPFAPACLEESADEYFELDCPSPFMLLVAKVKKDNIPAVTHIDGTARVQTVNSSQNPKFYSLIKEFQKLTGVPVVLNTSFNDSGEPIVETPEDAIKTFKSTNIDALIIGGYLLLPNNDKINT</sequence>
<comment type="similarity">
    <text evidence="1">Belongs to the NodU/CmcH family.</text>
</comment>
<name>A0A1F8G9X4_9BACT</name>
<dbReference type="Gene3D" id="3.30.420.40">
    <property type="match status" value="1"/>
</dbReference>
<gene>
    <name evidence="4" type="ORF">A2918_03325</name>
</gene>
<dbReference type="InterPro" id="IPR038152">
    <property type="entry name" value="Carbam_trans_C_sf"/>
</dbReference>
<organism evidence="4 5">
    <name type="scientific">Candidatus Yanofskybacteria bacterium RIFCSPLOWO2_01_FULL_42_49</name>
    <dbReference type="NCBI Taxonomy" id="1802694"/>
    <lineage>
        <taxon>Bacteria</taxon>
        <taxon>Candidatus Yanofskyibacteriota</taxon>
    </lineage>
</organism>
<dbReference type="InterPro" id="IPR051338">
    <property type="entry name" value="NodU/CmcH_Carbamoyltrnsfr"/>
</dbReference>
<dbReference type="SUPFAM" id="SSF53067">
    <property type="entry name" value="Actin-like ATPase domain"/>
    <property type="match status" value="1"/>
</dbReference>
<evidence type="ECO:0000259" key="2">
    <source>
        <dbReference type="Pfam" id="PF02543"/>
    </source>
</evidence>
<dbReference type="Pfam" id="PF02543">
    <property type="entry name" value="Carbam_trans_N"/>
    <property type="match status" value="3"/>
</dbReference>
<reference evidence="4 5" key="1">
    <citation type="journal article" date="2016" name="Nat. Commun.">
        <title>Thousands of microbial genomes shed light on interconnected biogeochemical processes in an aquifer system.</title>
        <authorList>
            <person name="Anantharaman K."/>
            <person name="Brown C.T."/>
            <person name="Hug L.A."/>
            <person name="Sharon I."/>
            <person name="Castelle C.J."/>
            <person name="Probst A.J."/>
            <person name="Thomas B.C."/>
            <person name="Singh A."/>
            <person name="Wilkins M.J."/>
            <person name="Karaoz U."/>
            <person name="Brodie E.L."/>
            <person name="Williams K.H."/>
            <person name="Hubbard S.S."/>
            <person name="Banfield J.F."/>
        </authorList>
    </citation>
    <scope>NUCLEOTIDE SEQUENCE [LARGE SCALE GENOMIC DNA]</scope>
</reference>
<dbReference type="EMBL" id="MGKI01000014">
    <property type="protein sequence ID" value="OGN22164.1"/>
    <property type="molecule type" value="Genomic_DNA"/>
</dbReference>
<dbReference type="GO" id="GO:0003824">
    <property type="term" value="F:catalytic activity"/>
    <property type="evidence" value="ECO:0007669"/>
    <property type="project" value="InterPro"/>
</dbReference>